<dbReference type="Proteomes" id="UP000288843">
    <property type="component" value="Unassembled WGS sequence"/>
</dbReference>
<proteinExistence type="predicted"/>
<gene>
    <name evidence="1" type="ORF">DN603_27615</name>
</gene>
<dbReference type="AlphaFoldDB" id="A0A443VEX3"/>
<reference evidence="1 2" key="1">
    <citation type="submission" date="2018-06" db="EMBL/GenBank/DDBJ databases">
        <title>Carbapenemase-producing Enterobacteriaceae present in wastewater treatment plant effluent and nearby surface waters in the US.</title>
        <authorList>
            <person name="Mathys D.A."/>
            <person name="Mollenkopf D.F."/>
            <person name="Feicht S.M."/>
            <person name="Adams R.J."/>
            <person name="Albers A.L."/>
            <person name="Stuever D.M."/>
            <person name="Daniels J.B."/>
            <person name="Wittum T.E."/>
        </authorList>
    </citation>
    <scope>NUCLEOTIDE SEQUENCE [LARGE SCALE GENOMIC DNA]</scope>
    <source>
        <strain evidence="1 2">GEO_47_Down_B</strain>
    </source>
</reference>
<comment type="caution">
    <text evidence="1">The sequence shown here is derived from an EMBL/GenBank/DDBJ whole genome shotgun (WGS) entry which is preliminary data.</text>
</comment>
<dbReference type="Pfam" id="PF11066">
    <property type="entry name" value="DUF2867"/>
    <property type="match status" value="1"/>
</dbReference>
<evidence type="ECO:0000313" key="2">
    <source>
        <dbReference type="Proteomes" id="UP000288843"/>
    </source>
</evidence>
<name>A0A443VEX3_RAOPL</name>
<dbReference type="InterPro" id="IPR021295">
    <property type="entry name" value="DUF2867"/>
</dbReference>
<sequence>MRPATLPTDCRGIALQTIRTVPLPDESRIVNLFPSPELADAFAITLPPDAPADINTLAHQVLARPPRWFKWLLACRDLMVRPFGIQSSAQMRAKLVAEGTPHIDFFPVLAVEANELIIGANDSHLDFRIAVVHRQRRETPTNQKEVVLASVVRCHNRTGKLYITLIAPFHRLVVRAMLKRAAARGWQ</sequence>
<accession>A0A443VEX3</accession>
<dbReference type="EMBL" id="QKOX01000046">
    <property type="protein sequence ID" value="RWT15781.1"/>
    <property type="molecule type" value="Genomic_DNA"/>
</dbReference>
<protein>
    <submittedName>
        <fullName evidence="1">DUF2867 domain-containing protein</fullName>
    </submittedName>
</protein>
<evidence type="ECO:0000313" key="1">
    <source>
        <dbReference type="EMBL" id="RWT15781.1"/>
    </source>
</evidence>
<organism evidence="1 2">
    <name type="scientific">Raoultella planticola</name>
    <name type="common">Klebsiella planticola</name>
    <dbReference type="NCBI Taxonomy" id="575"/>
    <lineage>
        <taxon>Bacteria</taxon>
        <taxon>Pseudomonadati</taxon>
        <taxon>Pseudomonadota</taxon>
        <taxon>Gammaproteobacteria</taxon>
        <taxon>Enterobacterales</taxon>
        <taxon>Enterobacteriaceae</taxon>
        <taxon>Klebsiella/Raoultella group</taxon>
        <taxon>Raoultella</taxon>
    </lineage>
</organism>